<dbReference type="GO" id="GO:0003700">
    <property type="term" value="F:DNA-binding transcription factor activity"/>
    <property type="evidence" value="ECO:0007669"/>
    <property type="project" value="InterPro"/>
</dbReference>
<name>A0A2V3U3R9_9HYPH</name>
<dbReference type="SUPFAM" id="SSF48008">
    <property type="entry name" value="GntR ligand-binding domain-like"/>
    <property type="match status" value="1"/>
</dbReference>
<dbReference type="CDD" id="cd07377">
    <property type="entry name" value="WHTH_GntR"/>
    <property type="match status" value="1"/>
</dbReference>
<dbReference type="Gene3D" id="1.20.120.530">
    <property type="entry name" value="GntR ligand-binding domain-like"/>
    <property type="match status" value="1"/>
</dbReference>
<dbReference type="SUPFAM" id="SSF46785">
    <property type="entry name" value="Winged helix' DNA-binding domain"/>
    <property type="match status" value="1"/>
</dbReference>
<dbReference type="SMART" id="SM00895">
    <property type="entry name" value="FCD"/>
    <property type="match status" value="1"/>
</dbReference>
<protein>
    <submittedName>
        <fullName evidence="5">GntR family transcriptional regulator</fullName>
    </submittedName>
</protein>
<proteinExistence type="predicted"/>
<dbReference type="InterPro" id="IPR036388">
    <property type="entry name" value="WH-like_DNA-bd_sf"/>
</dbReference>
<dbReference type="PRINTS" id="PR00035">
    <property type="entry name" value="HTHGNTR"/>
</dbReference>
<sequence>MSTSDQKLGPIARRKLSDEVVQRLEAAIRDGTFPPGSPLPSERELMTLFGVGRPSIREALYALQRIGLVRLATGERPRVTEPTARQVLRELDSTVRHWLEQAGALRHFEQVRLFLEMGLVRHASTHATDQQIAQLRAALERNEAEIGNAREFALTDAAFHRVLAEMPGNPVFVAMHDAAVEWIIGQRPPIADPETNNRMSYAGHLAVFNAIAARDAEAAAEAMRRHLEEAYNRYARN</sequence>
<dbReference type="RefSeq" id="WP_110375806.1">
    <property type="nucleotide sequence ID" value="NZ_JAHBRY010000001.1"/>
</dbReference>
<dbReference type="Gene3D" id="1.10.10.10">
    <property type="entry name" value="Winged helix-like DNA-binding domain superfamily/Winged helix DNA-binding domain"/>
    <property type="match status" value="1"/>
</dbReference>
<evidence type="ECO:0000256" key="1">
    <source>
        <dbReference type="ARBA" id="ARBA00023015"/>
    </source>
</evidence>
<dbReference type="PANTHER" id="PTHR43537:SF53">
    <property type="entry name" value="HTH-TYPE TRANSCRIPTIONAL REPRESSOR NANR"/>
    <property type="match status" value="1"/>
</dbReference>
<accession>A0A2V3U3R9</accession>
<dbReference type="AlphaFoldDB" id="A0A2V3U3R9"/>
<dbReference type="Pfam" id="PF00392">
    <property type="entry name" value="GntR"/>
    <property type="match status" value="1"/>
</dbReference>
<dbReference type="InterPro" id="IPR036390">
    <property type="entry name" value="WH_DNA-bd_sf"/>
</dbReference>
<gene>
    <name evidence="5" type="ORF">C7450_107237</name>
</gene>
<keyword evidence="6" id="KW-1185">Reference proteome</keyword>
<dbReference type="PANTHER" id="PTHR43537">
    <property type="entry name" value="TRANSCRIPTIONAL REGULATOR, GNTR FAMILY"/>
    <property type="match status" value="1"/>
</dbReference>
<dbReference type="InterPro" id="IPR008920">
    <property type="entry name" value="TF_FadR/GntR_C"/>
</dbReference>
<reference evidence="5 6" key="1">
    <citation type="submission" date="2018-05" db="EMBL/GenBank/DDBJ databases">
        <title>Genomic Encyclopedia of Type Strains, Phase IV (KMG-IV): sequencing the most valuable type-strain genomes for metagenomic binning, comparative biology and taxonomic classification.</title>
        <authorList>
            <person name="Goeker M."/>
        </authorList>
    </citation>
    <scope>NUCLEOTIDE SEQUENCE [LARGE SCALE GENOMIC DNA]</scope>
    <source>
        <strain evidence="5 6">DSM 6462</strain>
    </source>
</reference>
<dbReference type="PROSITE" id="PS50949">
    <property type="entry name" value="HTH_GNTR"/>
    <property type="match status" value="1"/>
</dbReference>
<evidence type="ECO:0000256" key="2">
    <source>
        <dbReference type="ARBA" id="ARBA00023125"/>
    </source>
</evidence>
<dbReference type="InterPro" id="IPR000524">
    <property type="entry name" value="Tscrpt_reg_HTH_GntR"/>
</dbReference>
<feature type="domain" description="HTH gntR-type" evidence="4">
    <location>
        <begin position="14"/>
        <end position="82"/>
    </location>
</feature>
<evidence type="ECO:0000313" key="6">
    <source>
        <dbReference type="Proteomes" id="UP000248021"/>
    </source>
</evidence>
<dbReference type="GO" id="GO:0003677">
    <property type="term" value="F:DNA binding"/>
    <property type="evidence" value="ECO:0007669"/>
    <property type="project" value="UniProtKB-KW"/>
</dbReference>
<dbReference type="InterPro" id="IPR011711">
    <property type="entry name" value="GntR_C"/>
</dbReference>
<keyword evidence="2" id="KW-0238">DNA-binding</keyword>
<dbReference type="OrthoDB" id="9028214at2"/>
<evidence type="ECO:0000313" key="5">
    <source>
        <dbReference type="EMBL" id="PXW57197.1"/>
    </source>
</evidence>
<organism evidence="5 6">
    <name type="scientific">Chelatococcus asaccharovorans</name>
    <dbReference type="NCBI Taxonomy" id="28210"/>
    <lineage>
        <taxon>Bacteria</taxon>
        <taxon>Pseudomonadati</taxon>
        <taxon>Pseudomonadota</taxon>
        <taxon>Alphaproteobacteria</taxon>
        <taxon>Hyphomicrobiales</taxon>
        <taxon>Chelatococcaceae</taxon>
        <taxon>Chelatococcus</taxon>
    </lineage>
</organism>
<dbReference type="EMBL" id="QJJK01000007">
    <property type="protein sequence ID" value="PXW57197.1"/>
    <property type="molecule type" value="Genomic_DNA"/>
</dbReference>
<evidence type="ECO:0000256" key="3">
    <source>
        <dbReference type="ARBA" id="ARBA00023163"/>
    </source>
</evidence>
<keyword evidence="3" id="KW-0804">Transcription</keyword>
<comment type="caution">
    <text evidence="5">The sequence shown here is derived from an EMBL/GenBank/DDBJ whole genome shotgun (WGS) entry which is preliminary data.</text>
</comment>
<dbReference type="Pfam" id="PF07729">
    <property type="entry name" value="FCD"/>
    <property type="match status" value="1"/>
</dbReference>
<dbReference type="SMART" id="SM00345">
    <property type="entry name" value="HTH_GNTR"/>
    <property type="match status" value="1"/>
</dbReference>
<evidence type="ECO:0000259" key="4">
    <source>
        <dbReference type="PROSITE" id="PS50949"/>
    </source>
</evidence>
<dbReference type="Proteomes" id="UP000248021">
    <property type="component" value="Unassembled WGS sequence"/>
</dbReference>
<dbReference type="NCBIfam" id="NF003011">
    <property type="entry name" value="PRK03837.1"/>
    <property type="match status" value="1"/>
</dbReference>
<keyword evidence="1" id="KW-0805">Transcription regulation</keyword>